<accession>A0A8T4GAY7</accession>
<dbReference type="EMBL" id="JAGGKQ010000003">
    <property type="protein sequence ID" value="MBP1921598.1"/>
    <property type="molecule type" value="Genomic_DNA"/>
</dbReference>
<sequence>MRESVPPKGLISYLALELLAERITDSVEELHATAETEGDAAEGEISSGSAD</sequence>
<organism evidence="2 3">
    <name type="scientific">Halorubrum alkaliphilum</name>
    <dbReference type="NCBI Taxonomy" id="261290"/>
    <lineage>
        <taxon>Archaea</taxon>
        <taxon>Methanobacteriati</taxon>
        <taxon>Methanobacteriota</taxon>
        <taxon>Stenosarchaea group</taxon>
        <taxon>Halobacteria</taxon>
        <taxon>Halobacteriales</taxon>
        <taxon>Haloferacaceae</taxon>
        <taxon>Halorubrum</taxon>
    </lineage>
</organism>
<comment type="caution">
    <text evidence="2">The sequence shown here is derived from an EMBL/GenBank/DDBJ whole genome shotgun (WGS) entry which is preliminary data.</text>
</comment>
<proteinExistence type="predicted"/>
<dbReference type="Proteomes" id="UP000823588">
    <property type="component" value="Unassembled WGS sequence"/>
</dbReference>
<evidence type="ECO:0000256" key="1">
    <source>
        <dbReference type="SAM" id="MobiDB-lite"/>
    </source>
</evidence>
<name>A0A8T4GAY7_9EURY</name>
<reference evidence="2" key="1">
    <citation type="submission" date="2021-03" db="EMBL/GenBank/DDBJ databases">
        <title>Genomic Encyclopedia of Type Strains, Phase IV (KMG-IV): sequencing the most valuable type-strain genomes for metagenomic binning, comparative biology and taxonomic classification.</title>
        <authorList>
            <person name="Goeker M."/>
        </authorList>
    </citation>
    <scope>NUCLEOTIDE SEQUENCE</scope>
    <source>
        <strain evidence="2">DSM 23564</strain>
    </source>
</reference>
<dbReference type="AlphaFoldDB" id="A0A8T4GAY7"/>
<keyword evidence="3" id="KW-1185">Reference proteome</keyword>
<dbReference type="RefSeq" id="WP_245202575.1">
    <property type="nucleotide sequence ID" value="NZ_JAGGKQ010000003.1"/>
</dbReference>
<evidence type="ECO:0000313" key="2">
    <source>
        <dbReference type="EMBL" id="MBP1921598.1"/>
    </source>
</evidence>
<evidence type="ECO:0000313" key="3">
    <source>
        <dbReference type="Proteomes" id="UP000823588"/>
    </source>
</evidence>
<feature type="region of interest" description="Disordered" evidence="1">
    <location>
        <begin position="31"/>
        <end position="51"/>
    </location>
</feature>
<protein>
    <submittedName>
        <fullName evidence="2">Uncharacterized protein</fullName>
    </submittedName>
</protein>
<gene>
    <name evidence="2" type="ORF">J2751_000591</name>
</gene>